<organism evidence="15 16">
    <name type="scientific">Baudoinia panamericana (strain UAMH 10762)</name>
    <name type="common">Angels' share fungus</name>
    <name type="synonym">Baudoinia compniacensis (strain UAMH 10762)</name>
    <dbReference type="NCBI Taxonomy" id="717646"/>
    <lineage>
        <taxon>Eukaryota</taxon>
        <taxon>Fungi</taxon>
        <taxon>Dikarya</taxon>
        <taxon>Ascomycota</taxon>
        <taxon>Pezizomycotina</taxon>
        <taxon>Dothideomycetes</taxon>
        <taxon>Dothideomycetidae</taxon>
        <taxon>Mycosphaerellales</taxon>
        <taxon>Teratosphaeriaceae</taxon>
        <taxon>Baudoinia</taxon>
    </lineage>
</organism>
<dbReference type="GO" id="GO:0008973">
    <property type="term" value="F:phosphopentomutase activity"/>
    <property type="evidence" value="ECO:0007669"/>
    <property type="project" value="EnsemblFungi"/>
</dbReference>
<comment type="cofactor">
    <cofactor evidence="1">
        <name>Mg(2+)</name>
        <dbReference type="ChEBI" id="CHEBI:18420"/>
    </cofactor>
</comment>
<keyword evidence="4" id="KW-0963">Cytoplasm</keyword>
<evidence type="ECO:0000259" key="14">
    <source>
        <dbReference type="Pfam" id="PF02880"/>
    </source>
</evidence>
<keyword evidence="16" id="KW-1185">Reference proteome</keyword>
<dbReference type="PROSITE" id="PS00710">
    <property type="entry name" value="PGM_PMM"/>
    <property type="match status" value="1"/>
</dbReference>
<dbReference type="OMA" id="GYCVDPE"/>
<evidence type="ECO:0000256" key="9">
    <source>
        <dbReference type="ARBA" id="ARBA00023235"/>
    </source>
</evidence>
<dbReference type="RefSeq" id="XP_007676864.1">
    <property type="nucleotide sequence ID" value="XM_007678674.1"/>
</dbReference>
<dbReference type="Proteomes" id="UP000011761">
    <property type="component" value="Unassembled WGS sequence"/>
</dbReference>
<keyword evidence="5" id="KW-0313">Glucose metabolism</keyword>
<gene>
    <name evidence="15" type="ORF">BAUCODRAFT_34822</name>
</gene>
<dbReference type="GO" id="GO:0006148">
    <property type="term" value="P:inosine catabolic process"/>
    <property type="evidence" value="ECO:0007669"/>
    <property type="project" value="EnsemblFungi"/>
</dbReference>
<dbReference type="InterPro" id="IPR016066">
    <property type="entry name" value="A-D-PHexomutase_CS"/>
</dbReference>
<evidence type="ECO:0000256" key="2">
    <source>
        <dbReference type="ARBA" id="ARBA00004496"/>
    </source>
</evidence>
<dbReference type="InterPro" id="IPR016055">
    <property type="entry name" value="A-D-PHexomutase_a/b/a-I/II/III"/>
</dbReference>
<dbReference type="FunFam" id="3.40.120.10:FF:000035">
    <property type="entry name" value="Pgm3p"/>
    <property type="match status" value="1"/>
</dbReference>
<dbReference type="AlphaFoldDB" id="M2NB35"/>
<keyword evidence="10" id="KW-0119">Carbohydrate metabolism</keyword>
<keyword evidence="8 11" id="KW-0460">Magnesium</keyword>
<feature type="domain" description="Alpha-D-phosphohexomutase alpha/beta/alpha" evidence="14">
    <location>
        <begin position="333"/>
        <end position="435"/>
    </location>
</feature>
<dbReference type="InterPro" id="IPR005845">
    <property type="entry name" value="A-D-PHexomutase_a/b/a-II"/>
</dbReference>
<keyword evidence="9" id="KW-0413">Isomerase</keyword>
<evidence type="ECO:0000256" key="5">
    <source>
        <dbReference type="ARBA" id="ARBA00022526"/>
    </source>
</evidence>
<evidence type="ECO:0000256" key="10">
    <source>
        <dbReference type="ARBA" id="ARBA00023277"/>
    </source>
</evidence>
<proteinExistence type="inferred from homology"/>
<dbReference type="CDD" id="cd05799">
    <property type="entry name" value="PGM2"/>
    <property type="match status" value="1"/>
</dbReference>
<comment type="similarity">
    <text evidence="3 11">Belongs to the phosphohexose mutase family.</text>
</comment>
<dbReference type="InterPro" id="IPR005846">
    <property type="entry name" value="A-D-PHexomutase_a/b/a-III"/>
</dbReference>
<dbReference type="EMBL" id="KB445556">
    <property type="protein sequence ID" value="EMC96055.1"/>
    <property type="molecule type" value="Genomic_DNA"/>
</dbReference>
<protein>
    <recommendedName>
        <fullName evidence="17">Phosphoglucomutase</fullName>
    </recommendedName>
</protein>
<dbReference type="GO" id="GO:0005737">
    <property type="term" value="C:cytoplasm"/>
    <property type="evidence" value="ECO:0007669"/>
    <property type="project" value="UniProtKB-SubCell"/>
</dbReference>
<reference evidence="15 16" key="1">
    <citation type="journal article" date="2012" name="PLoS Pathog.">
        <title>Diverse lifestyles and strategies of plant pathogenesis encoded in the genomes of eighteen Dothideomycetes fungi.</title>
        <authorList>
            <person name="Ohm R.A."/>
            <person name="Feau N."/>
            <person name="Henrissat B."/>
            <person name="Schoch C.L."/>
            <person name="Horwitz B.A."/>
            <person name="Barry K.W."/>
            <person name="Condon B.J."/>
            <person name="Copeland A.C."/>
            <person name="Dhillon B."/>
            <person name="Glaser F."/>
            <person name="Hesse C.N."/>
            <person name="Kosti I."/>
            <person name="LaButti K."/>
            <person name="Lindquist E.A."/>
            <person name="Lucas S."/>
            <person name="Salamov A.A."/>
            <person name="Bradshaw R.E."/>
            <person name="Ciuffetti L."/>
            <person name="Hamelin R.C."/>
            <person name="Kema G.H.J."/>
            <person name="Lawrence C."/>
            <person name="Scott J.A."/>
            <person name="Spatafora J.W."/>
            <person name="Turgeon B.G."/>
            <person name="de Wit P.J.G.M."/>
            <person name="Zhong S."/>
            <person name="Goodwin S.B."/>
            <person name="Grigoriev I.V."/>
        </authorList>
    </citation>
    <scope>NUCLEOTIDE SEQUENCE [LARGE SCALE GENOMIC DNA]</scope>
    <source>
        <strain evidence="15 16">UAMH 10762</strain>
    </source>
</reference>
<dbReference type="KEGG" id="bcom:BAUCODRAFT_34822"/>
<dbReference type="PANTHER" id="PTHR45745:SF1">
    <property type="entry name" value="PHOSPHOGLUCOMUTASE 2B-RELATED"/>
    <property type="match status" value="1"/>
</dbReference>
<evidence type="ECO:0000256" key="11">
    <source>
        <dbReference type="RuleBase" id="RU004326"/>
    </source>
</evidence>
<dbReference type="GO" id="GO:0000287">
    <property type="term" value="F:magnesium ion binding"/>
    <property type="evidence" value="ECO:0007669"/>
    <property type="project" value="InterPro"/>
</dbReference>
<evidence type="ECO:0000256" key="6">
    <source>
        <dbReference type="ARBA" id="ARBA00022553"/>
    </source>
</evidence>
<dbReference type="GO" id="GO:0006006">
    <property type="term" value="P:glucose metabolic process"/>
    <property type="evidence" value="ECO:0007669"/>
    <property type="project" value="UniProtKB-KW"/>
</dbReference>
<evidence type="ECO:0000256" key="1">
    <source>
        <dbReference type="ARBA" id="ARBA00001946"/>
    </source>
</evidence>
<dbReference type="PANTHER" id="PTHR45745">
    <property type="entry name" value="PHOSPHOMANNOMUTASE 45A"/>
    <property type="match status" value="1"/>
</dbReference>
<evidence type="ECO:0000256" key="3">
    <source>
        <dbReference type="ARBA" id="ARBA00010231"/>
    </source>
</evidence>
<feature type="domain" description="Alpha-D-phosphohexomutase alpha/beta/alpha" evidence="13">
    <location>
        <begin position="216"/>
        <end position="321"/>
    </location>
</feature>
<accession>M2NB35</accession>
<dbReference type="HOGENOM" id="CLU_016950_0_1_1"/>
<dbReference type="GO" id="GO:0006166">
    <property type="term" value="P:purine ribonucleoside salvage"/>
    <property type="evidence" value="ECO:0007669"/>
    <property type="project" value="EnsemblFungi"/>
</dbReference>
<dbReference type="GeneID" id="19112525"/>
<dbReference type="Gene3D" id="3.30.310.50">
    <property type="entry name" value="Alpha-D-phosphohexomutase, C-terminal domain"/>
    <property type="match status" value="1"/>
</dbReference>
<dbReference type="eggNOG" id="KOG1220">
    <property type="taxonomic scope" value="Eukaryota"/>
</dbReference>
<evidence type="ECO:0000259" key="13">
    <source>
        <dbReference type="Pfam" id="PF02879"/>
    </source>
</evidence>
<feature type="domain" description="Alpha-D-phosphohexomutase alpha/beta/alpha" evidence="12">
    <location>
        <begin position="47"/>
        <end position="189"/>
    </location>
</feature>
<sequence length="587" mass="64335">MAVSEPIRNVAARWMDLDRDEDTRQQIVNLLEAGDDVELEKRLRKRIAFGTAGLRSSMKAGFAHMNAVTVLQASQGLADHLINYHQPVQEWKLSVVIGYDARHQSEKFARLAAGAFLAKGLRVLWFGELVHTPLVPFSVSRFNAAAGIMVTASHNPKADNGYKVYWENGCQIIPPHDSAIAAAITASEQEQILSWDEHAVDESSHVHNVHLAARSQYFDSLVRLLPPLQQGEADPVRFVYTPLHGVGLPFMQQAVDNLRLPSQTMHVVAAQAQPNAEFPTVPFPNPEEKDALDLAIQEAETSGVSVILANDPDADRFAAAERLNSGSWHQFTGNQMGILLALYVLEISEQPREKVVMLASAVSSRMLAAVAAKEGFAYRETLTGFKWLGNVAQLAAREGLTPVFAFEEAIGYMFADLVWDKDGIAAATVFLLACRSWRQQGLTPWLKLQQLYGKYGYFADANTYLISPSPDVTNSTFAAIRAAKNDGPPSHVGKRRILRWRDLTLGVDSASSDGKPDLPVDSAAQMITCWLEDNVVFTARGSGTEPKIKLYIEASASDAGLAKAIADKVLHDLVNTWFHGLRLAGSG</sequence>
<keyword evidence="6" id="KW-0597">Phosphoprotein</keyword>
<dbReference type="STRING" id="717646.M2NB35"/>
<dbReference type="SUPFAM" id="SSF55957">
    <property type="entry name" value="Phosphoglucomutase, C-terminal domain"/>
    <property type="match status" value="1"/>
</dbReference>
<evidence type="ECO:0000256" key="8">
    <source>
        <dbReference type="ARBA" id="ARBA00022842"/>
    </source>
</evidence>
<dbReference type="InterPro" id="IPR036900">
    <property type="entry name" value="A-D-PHexomutase_C_sf"/>
</dbReference>
<dbReference type="GO" id="GO:0005634">
    <property type="term" value="C:nucleus"/>
    <property type="evidence" value="ECO:0007669"/>
    <property type="project" value="TreeGrafter"/>
</dbReference>
<evidence type="ECO:0000256" key="4">
    <source>
        <dbReference type="ARBA" id="ARBA00022490"/>
    </source>
</evidence>
<evidence type="ECO:0000313" key="15">
    <source>
        <dbReference type="EMBL" id="EMC96055.1"/>
    </source>
</evidence>
<evidence type="ECO:0000313" key="16">
    <source>
        <dbReference type="Proteomes" id="UP000011761"/>
    </source>
</evidence>
<name>M2NB35_BAUPA</name>
<dbReference type="GO" id="GO:0046115">
    <property type="term" value="P:guanosine catabolic process"/>
    <property type="evidence" value="ECO:0007669"/>
    <property type="project" value="EnsemblFungi"/>
</dbReference>
<evidence type="ECO:0008006" key="17">
    <source>
        <dbReference type="Google" id="ProtNLM"/>
    </source>
</evidence>
<evidence type="ECO:0000256" key="7">
    <source>
        <dbReference type="ARBA" id="ARBA00022723"/>
    </source>
</evidence>
<dbReference type="Pfam" id="PF02878">
    <property type="entry name" value="PGM_PMM_I"/>
    <property type="match status" value="1"/>
</dbReference>
<dbReference type="Gene3D" id="3.40.120.10">
    <property type="entry name" value="Alpha-D-Glucose-1,6-Bisphosphate, subunit A, domain 3"/>
    <property type="match status" value="3"/>
</dbReference>
<dbReference type="Pfam" id="PF02880">
    <property type="entry name" value="PGM_PMM_III"/>
    <property type="match status" value="1"/>
</dbReference>
<dbReference type="SUPFAM" id="SSF53738">
    <property type="entry name" value="Phosphoglucomutase, first 3 domains"/>
    <property type="match status" value="3"/>
</dbReference>
<dbReference type="InterPro" id="IPR005844">
    <property type="entry name" value="A-D-PHexomutase_a/b/a-I"/>
</dbReference>
<dbReference type="OrthoDB" id="8300170at2759"/>
<evidence type="ECO:0000259" key="12">
    <source>
        <dbReference type="Pfam" id="PF02878"/>
    </source>
</evidence>
<comment type="subcellular location">
    <subcellularLocation>
        <location evidence="2">Cytoplasm</location>
    </subcellularLocation>
</comment>
<dbReference type="Pfam" id="PF02879">
    <property type="entry name" value="PGM_PMM_II"/>
    <property type="match status" value="1"/>
</dbReference>
<keyword evidence="7 11" id="KW-0479">Metal-binding</keyword>